<organism evidence="1 2">
    <name type="scientific">Dendrolimus kikuchii</name>
    <dbReference type="NCBI Taxonomy" id="765133"/>
    <lineage>
        <taxon>Eukaryota</taxon>
        <taxon>Metazoa</taxon>
        <taxon>Ecdysozoa</taxon>
        <taxon>Arthropoda</taxon>
        <taxon>Hexapoda</taxon>
        <taxon>Insecta</taxon>
        <taxon>Pterygota</taxon>
        <taxon>Neoptera</taxon>
        <taxon>Endopterygota</taxon>
        <taxon>Lepidoptera</taxon>
        <taxon>Glossata</taxon>
        <taxon>Ditrysia</taxon>
        <taxon>Bombycoidea</taxon>
        <taxon>Lasiocampidae</taxon>
        <taxon>Dendrolimus</taxon>
    </lineage>
</organism>
<comment type="caution">
    <text evidence="1">The sequence shown here is derived from an EMBL/GenBank/DDBJ whole genome shotgun (WGS) entry which is preliminary data.</text>
</comment>
<keyword evidence="2" id="KW-1185">Reference proteome</keyword>
<evidence type="ECO:0000313" key="2">
    <source>
        <dbReference type="Proteomes" id="UP000824533"/>
    </source>
</evidence>
<accession>A0ACC1DB98</accession>
<dbReference type="Proteomes" id="UP000824533">
    <property type="component" value="Linkage Group LG05"/>
</dbReference>
<evidence type="ECO:0000313" key="1">
    <source>
        <dbReference type="EMBL" id="KAJ0181125.1"/>
    </source>
</evidence>
<gene>
    <name evidence="1" type="ORF">K1T71_003210</name>
</gene>
<name>A0ACC1DB98_9NEOP</name>
<protein>
    <submittedName>
        <fullName evidence="1">Uncharacterized protein</fullName>
    </submittedName>
</protein>
<sequence>MVRFRNLCTLKALSLARNCKTIHIQITQNLAPDIGISKPSMQIMNSIVNDYLEKIVLNAGRLVLHGKKNTLSSTEMSSAIK</sequence>
<reference evidence="1 2" key="1">
    <citation type="journal article" date="2021" name="Front. Genet.">
        <title>Chromosome-Level Genome Assembly Reveals Significant Gene Expansion in the Toll and IMD Signaling Pathways of Dendrolimus kikuchii.</title>
        <authorList>
            <person name="Zhou J."/>
            <person name="Wu P."/>
            <person name="Xiong Z."/>
            <person name="Liu N."/>
            <person name="Zhao N."/>
            <person name="Ji M."/>
            <person name="Qiu Y."/>
            <person name="Yang B."/>
        </authorList>
    </citation>
    <scope>NUCLEOTIDE SEQUENCE [LARGE SCALE GENOMIC DNA]</scope>
    <source>
        <strain evidence="1">Ann1</strain>
    </source>
</reference>
<dbReference type="EMBL" id="CM034391">
    <property type="protein sequence ID" value="KAJ0181125.1"/>
    <property type="molecule type" value="Genomic_DNA"/>
</dbReference>
<proteinExistence type="predicted"/>